<keyword evidence="2" id="KW-0238">DNA-binding</keyword>
<dbReference type="RefSeq" id="WP_257767446.1">
    <property type="nucleotide sequence ID" value="NZ_CP102480.1"/>
</dbReference>
<dbReference type="InterPro" id="IPR000835">
    <property type="entry name" value="HTH_MarR-typ"/>
</dbReference>
<dbReference type="Pfam" id="PF12802">
    <property type="entry name" value="MarR_2"/>
    <property type="match status" value="1"/>
</dbReference>
<dbReference type="EMBL" id="CP102480">
    <property type="protein sequence ID" value="UUX48945.1"/>
    <property type="molecule type" value="Genomic_DNA"/>
</dbReference>
<gene>
    <name evidence="5" type="ORF">NUH88_16265</name>
</gene>
<name>A0A9J7AQS4_9PROT</name>
<reference evidence="5" key="1">
    <citation type="submission" date="2022-08" db="EMBL/GenBank/DDBJ databases">
        <title>Nisaea acidiphila sp. nov., isolated from a marine algal debris and emended description of the genus Nisaea Urios et al. 2008.</title>
        <authorList>
            <person name="Kwon K."/>
        </authorList>
    </citation>
    <scope>NUCLEOTIDE SEQUENCE</scope>
    <source>
        <strain evidence="5">MEBiC11861</strain>
    </source>
</reference>
<evidence type="ECO:0000256" key="3">
    <source>
        <dbReference type="ARBA" id="ARBA00023163"/>
    </source>
</evidence>
<keyword evidence="1" id="KW-0805">Transcription regulation</keyword>
<keyword evidence="3" id="KW-0804">Transcription</keyword>
<dbReference type="SUPFAM" id="SSF46785">
    <property type="entry name" value="Winged helix' DNA-binding domain"/>
    <property type="match status" value="1"/>
</dbReference>
<feature type="domain" description="HTH marR-type" evidence="4">
    <location>
        <begin position="11"/>
        <end position="145"/>
    </location>
</feature>
<accession>A0A9J7AQS4</accession>
<dbReference type="PANTHER" id="PTHR42756:SF1">
    <property type="entry name" value="TRANSCRIPTIONAL REPRESSOR OF EMRAB OPERON"/>
    <property type="match status" value="1"/>
</dbReference>
<dbReference type="AlphaFoldDB" id="A0A9J7AQS4"/>
<evidence type="ECO:0000313" key="5">
    <source>
        <dbReference type="EMBL" id="UUX48945.1"/>
    </source>
</evidence>
<dbReference type="Proteomes" id="UP001060336">
    <property type="component" value="Chromosome"/>
</dbReference>
<dbReference type="PRINTS" id="PR00598">
    <property type="entry name" value="HTHMARR"/>
</dbReference>
<dbReference type="PANTHER" id="PTHR42756">
    <property type="entry name" value="TRANSCRIPTIONAL REGULATOR, MARR"/>
    <property type="match status" value="1"/>
</dbReference>
<evidence type="ECO:0000256" key="2">
    <source>
        <dbReference type="ARBA" id="ARBA00023125"/>
    </source>
</evidence>
<keyword evidence="6" id="KW-1185">Reference proteome</keyword>
<organism evidence="5 6">
    <name type="scientific">Nisaea acidiphila</name>
    <dbReference type="NCBI Taxonomy" id="1862145"/>
    <lineage>
        <taxon>Bacteria</taxon>
        <taxon>Pseudomonadati</taxon>
        <taxon>Pseudomonadota</taxon>
        <taxon>Alphaproteobacteria</taxon>
        <taxon>Rhodospirillales</taxon>
        <taxon>Thalassobaculaceae</taxon>
        <taxon>Nisaea</taxon>
    </lineage>
</organism>
<evidence type="ECO:0000256" key="1">
    <source>
        <dbReference type="ARBA" id="ARBA00023015"/>
    </source>
</evidence>
<dbReference type="Gene3D" id="1.10.10.10">
    <property type="entry name" value="Winged helix-like DNA-binding domain superfamily/Winged helix DNA-binding domain"/>
    <property type="match status" value="1"/>
</dbReference>
<dbReference type="GO" id="GO:0003677">
    <property type="term" value="F:DNA binding"/>
    <property type="evidence" value="ECO:0007669"/>
    <property type="project" value="UniProtKB-KW"/>
</dbReference>
<dbReference type="InterPro" id="IPR036388">
    <property type="entry name" value="WH-like_DNA-bd_sf"/>
</dbReference>
<protein>
    <submittedName>
        <fullName evidence="5">MarR family transcriptional regulator</fullName>
    </submittedName>
</protein>
<proteinExistence type="predicted"/>
<dbReference type="PROSITE" id="PS50995">
    <property type="entry name" value="HTH_MARR_2"/>
    <property type="match status" value="1"/>
</dbReference>
<sequence length="150" mass="16836">MSEADSARKARLRLWLGLLRTTRFVENALREEMRLAYGHTLPRFDVLSTLDRNEAGLQMSELSQQLMVSNGNVTVIVERLVQDGLVERVPVASDKRATLVRLTPLGRESFAEMAAAHEGWVDRLLASVPVEDAELVAERLKNIRRQGDGL</sequence>
<dbReference type="KEGG" id="naci:NUH88_16265"/>
<dbReference type="InterPro" id="IPR036390">
    <property type="entry name" value="WH_DNA-bd_sf"/>
</dbReference>
<dbReference type="SMART" id="SM00347">
    <property type="entry name" value="HTH_MARR"/>
    <property type="match status" value="1"/>
</dbReference>
<evidence type="ECO:0000313" key="6">
    <source>
        <dbReference type="Proteomes" id="UP001060336"/>
    </source>
</evidence>
<evidence type="ECO:0000259" key="4">
    <source>
        <dbReference type="PROSITE" id="PS50995"/>
    </source>
</evidence>
<dbReference type="GO" id="GO:0003700">
    <property type="term" value="F:DNA-binding transcription factor activity"/>
    <property type="evidence" value="ECO:0007669"/>
    <property type="project" value="InterPro"/>
</dbReference>